<dbReference type="KEGG" id="pns:A9D12_01700"/>
<protein>
    <submittedName>
        <fullName evidence="2">Uncharacterized protein</fullName>
    </submittedName>
</protein>
<proteinExistence type="predicted"/>
<dbReference type="Proteomes" id="UP000078263">
    <property type="component" value="Chromosome"/>
</dbReference>
<evidence type="ECO:0000313" key="3">
    <source>
        <dbReference type="Proteomes" id="UP000078263"/>
    </source>
</evidence>
<dbReference type="EMBL" id="CP016033">
    <property type="protein sequence ID" value="ANK11868.1"/>
    <property type="molecule type" value="Genomic_DNA"/>
</dbReference>
<evidence type="ECO:0000313" key="2">
    <source>
        <dbReference type="EMBL" id="ANK11868.1"/>
    </source>
</evidence>
<sequence length="242" mass="24815">MKKASLSDPCPAGLRAESSGSLWCTNKPEARGMAPEQWLAKGKFPKPSKAARCPATYRSSLDFTECYTSIDNPPAVRLSKGRPCGPDEVNEFDLWCTSRFDHLPYSEIESAAFGDYAKLLDLAAAEGRPYSTVPGNGQENKASPGIRAWYQAQGKLTTAAAAPAASGPSKGDHTSAAEDEARGMAAARGMTGSNAGQPAPAQCNSGSATGAAIGGAVGGDAGAKIGSMLGGLGKKKKKQAGC</sequence>
<reference evidence="2 3" key="1">
    <citation type="submission" date="2016-05" db="EMBL/GenBank/DDBJ databases">
        <title>Compelete Genome Sequence of Bacteriochlorophyll-Synthesizing Bacterium Porphyrobacter neustonensis DSM 9434.</title>
        <authorList>
            <person name="Shi X.-L."/>
            <person name="Wu Y.-H."/>
            <person name="Cheng H."/>
            <person name="Xu L."/>
            <person name="Zhang X.-Q."/>
            <person name="Wang C.-S."/>
            <person name="Xu X.-W."/>
        </authorList>
    </citation>
    <scope>NUCLEOTIDE SEQUENCE [LARGE SCALE GENOMIC DNA]</scope>
    <source>
        <strain evidence="2 3">DSM 9434</strain>
    </source>
</reference>
<feature type="region of interest" description="Disordered" evidence="1">
    <location>
        <begin position="159"/>
        <end position="205"/>
    </location>
</feature>
<keyword evidence="3" id="KW-1185">Reference proteome</keyword>
<feature type="compositionally biased region" description="Low complexity" evidence="1">
    <location>
        <begin position="159"/>
        <end position="169"/>
    </location>
</feature>
<organism evidence="2 3">
    <name type="scientific">Erythrobacter neustonensis</name>
    <dbReference type="NCBI Taxonomy" id="1112"/>
    <lineage>
        <taxon>Bacteria</taxon>
        <taxon>Pseudomonadati</taxon>
        <taxon>Pseudomonadota</taxon>
        <taxon>Alphaproteobacteria</taxon>
        <taxon>Sphingomonadales</taxon>
        <taxon>Erythrobacteraceae</taxon>
        <taxon>Erythrobacter/Porphyrobacter group</taxon>
        <taxon>Erythrobacter</taxon>
    </lineage>
</organism>
<accession>A0A192D036</accession>
<feature type="compositionally biased region" description="Basic and acidic residues" evidence="1">
    <location>
        <begin position="170"/>
        <end position="182"/>
    </location>
</feature>
<evidence type="ECO:0000256" key="1">
    <source>
        <dbReference type="SAM" id="MobiDB-lite"/>
    </source>
</evidence>
<dbReference type="AlphaFoldDB" id="A0A192D036"/>
<name>A0A192D036_9SPHN</name>
<gene>
    <name evidence="2" type="ORF">A9D12_01700</name>
</gene>
<dbReference type="STRING" id="1112.A9D12_01700"/>